<evidence type="ECO:0000256" key="1">
    <source>
        <dbReference type="ARBA" id="ARBA00007320"/>
    </source>
</evidence>
<dbReference type="EMBL" id="NOZQ01000084">
    <property type="protein sequence ID" value="OYD16146.1"/>
    <property type="molecule type" value="Genomic_DNA"/>
</dbReference>
<dbReference type="GO" id="GO:0019843">
    <property type="term" value="F:rRNA binding"/>
    <property type="evidence" value="ECO:0007669"/>
    <property type="project" value="UniProtKB-UniRule"/>
</dbReference>
<gene>
    <name evidence="4" type="primary">rplO</name>
    <name evidence="8" type="ORF">CH333_04150</name>
</gene>
<feature type="domain" description="Large ribosomal subunit protein uL15/eL18" evidence="7">
    <location>
        <begin position="75"/>
        <end position="142"/>
    </location>
</feature>
<dbReference type="PANTHER" id="PTHR12934">
    <property type="entry name" value="50S RIBOSOMAL PROTEIN L15"/>
    <property type="match status" value="1"/>
</dbReference>
<sequence>MAELHNLKKIKGKPRKRRGRGASSGVGGTSGRGHKGAGARAGKKISPWFEGGQTPLYRRLPKRGFHSPSPVDYEVVNVKELNKFEDGTVVNEELLRTSGLVKRKNPIKILGDGELTKKLTVEGLKVSTSAKEKVEARGGKVQ</sequence>
<feature type="compositionally biased region" description="Basic residues" evidence="6">
    <location>
        <begin position="32"/>
        <end position="43"/>
    </location>
</feature>
<proteinExistence type="inferred from homology"/>
<feature type="compositionally biased region" description="Basic residues" evidence="6">
    <location>
        <begin position="7"/>
        <end position="20"/>
    </location>
</feature>
<keyword evidence="2 4" id="KW-0689">Ribosomal protein</keyword>
<dbReference type="InterPro" id="IPR001196">
    <property type="entry name" value="Ribosomal_uL15_CS"/>
</dbReference>
<feature type="compositionally biased region" description="Gly residues" evidence="6">
    <location>
        <begin position="22"/>
        <end position="31"/>
    </location>
</feature>
<comment type="function">
    <text evidence="4">Binds to the 23S rRNA.</text>
</comment>
<evidence type="ECO:0000256" key="4">
    <source>
        <dbReference type="HAMAP-Rule" id="MF_01341"/>
    </source>
</evidence>
<comment type="subunit">
    <text evidence="4">Part of the 50S ribosomal subunit.</text>
</comment>
<dbReference type="InterPro" id="IPR021131">
    <property type="entry name" value="Ribosomal_uL15/eL18"/>
</dbReference>
<dbReference type="GO" id="GO:0022625">
    <property type="term" value="C:cytosolic large ribosomal subunit"/>
    <property type="evidence" value="ECO:0007669"/>
    <property type="project" value="TreeGrafter"/>
</dbReference>
<evidence type="ECO:0000256" key="3">
    <source>
        <dbReference type="ARBA" id="ARBA00023274"/>
    </source>
</evidence>
<dbReference type="InterPro" id="IPR036227">
    <property type="entry name" value="Ribosomal_uL15/eL18_sf"/>
</dbReference>
<feature type="region of interest" description="Disordered" evidence="6">
    <location>
        <begin position="1"/>
        <end position="53"/>
    </location>
</feature>
<dbReference type="NCBIfam" id="TIGR01071">
    <property type="entry name" value="rplO_bact"/>
    <property type="match status" value="1"/>
</dbReference>
<evidence type="ECO:0000256" key="6">
    <source>
        <dbReference type="SAM" id="MobiDB-lite"/>
    </source>
</evidence>
<dbReference type="PANTHER" id="PTHR12934:SF11">
    <property type="entry name" value="LARGE RIBOSOMAL SUBUNIT PROTEIN UL15M"/>
    <property type="match status" value="1"/>
</dbReference>
<name>A0A235BV92_UNCW3</name>
<dbReference type="AlphaFoldDB" id="A0A235BV92"/>
<evidence type="ECO:0000256" key="2">
    <source>
        <dbReference type="ARBA" id="ARBA00022980"/>
    </source>
</evidence>
<evidence type="ECO:0000313" key="8">
    <source>
        <dbReference type="EMBL" id="OYD16146.1"/>
    </source>
</evidence>
<comment type="similarity">
    <text evidence="1 4 5">Belongs to the universal ribosomal protein uL15 family.</text>
</comment>
<protein>
    <recommendedName>
        <fullName evidence="4">Large ribosomal subunit protein uL15</fullName>
    </recommendedName>
</protein>
<keyword evidence="3 4" id="KW-0687">Ribonucleoprotein</keyword>
<dbReference type="Proteomes" id="UP000215215">
    <property type="component" value="Unassembled WGS sequence"/>
</dbReference>
<dbReference type="PROSITE" id="PS00475">
    <property type="entry name" value="RIBOSOMAL_L15"/>
    <property type="match status" value="1"/>
</dbReference>
<evidence type="ECO:0000259" key="7">
    <source>
        <dbReference type="Pfam" id="PF00828"/>
    </source>
</evidence>
<dbReference type="Gene3D" id="3.100.10.10">
    <property type="match status" value="1"/>
</dbReference>
<dbReference type="Pfam" id="PF00828">
    <property type="entry name" value="Ribosomal_L27A"/>
    <property type="match status" value="1"/>
</dbReference>
<dbReference type="InterPro" id="IPR005749">
    <property type="entry name" value="Ribosomal_uL15_bac-type"/>
</dbReference>
<keyword evidence="4" id="KW-0699">rRNA-binding</keyword>
<accession>A0A235BV92</accession>
<reference evidence="8 9" key="1">
    <citation type="submission" date="2017-07" db="EMBL/GenBank/DDBJ databases">
        <title>Recovery of genomes from metagenomes via a dereplication, aggregation, and scoring strategy.</title>
        <authorList>
            <person name="Sieber C.M."/>
            <person name="Probst A.J."/>
            <person name="Sharrar A."/>
            <person name="Thomas B.C."/>
            <person name="Hess M."/>
            <person name="Tringe S.G."/>
            <person name="Banfield J.F."/>
        </authorList>
    </citation>
    <scope>NUCLEOTIDE SEQUENCE [LARGE SCALE GENOMIC DNA]</scope>
    <source>
        <strain evidence="8">JGI_Cruoil_03_44_89</strain>
    </source>
</reference>
<dbReference type="SUPFAM" id="SSF52080">
    <property type="entry name" value="Ribosomal proteins L15p and L18e"/>
    <property type="match status" value="1"/>
</dbReference>
<dbReference type="InterPro" id="IPR030878">
    <property type="entry name" value="Ribosomal_uL15"/>
</dbReference>
<organism evidence="8 9">
    <name type="scientific">candidate division WOR-3 bacterium JGI_Cruoil_03_44_89</name>
    <dbReference type="NCBI Taxonomy" id="1973748"/>
    <lineage>
        <taxon>Bacteria</taxon>
        <taxon>Bacteria division WOR-3</taxon>
    </lineage>
</organism>
<evidence type="ECO:0000256" key="5">
    <source>
        <dbReference type="RuleBase" id="RU003888"/>
    </source>
</evidence>
<evidence type="ECO:0000313" key="9">
    <source>
        <dbReference type="Proteomes" id="UP000215215"/>
    </source>
</evidence>
<comment type="caution">
    <text evidence="8">The sequence shown here is derived from an EMBL/GenBank/DDBJ whole genome shotgun (WGS) entry which is preliminary data.</text>
</comment>
<dbReference type="GO" id="GO:0006412">
    <property type="term" value="P:translation"/>
    <property type="evidence" value="ECO:0007669"/>
    <property type="project" value="UniProtKB-UniRule"/>
</dbReference>
<dbReference type="HAMAP" id="MF_01341">
    <property type="entry name" value="Ribosomal_uL15"/>
    <property type="match status" value="1"/>
</dbReference>
<dbReference type="GO" id="GO:0003735">
    <property type="term" value="F:structural constituent of ribosome"/>
    <property type="evidence" value="ECO:0007669"/>
    <property type="project" value="InterPro"/>
</dbReference>
<keyword evidence="4" id="KW-0694">RNA-binding</keyword>